<feature type="region of interest" description="Disordered" evidence="1">
    <location>
        <begin position="196"/>
        <end position="269"/>
    </location>
</feature>
<gene>
    <name evidence="2" type="ORF">ED208_07220</name>
</gene>
<dbReference type="Proteomes" id="UP000282106">
    <property type="component" value="Unassembled WGS sequence"/>
</dbReference>
<organism evidence="2 3">
    <name type="scientific">Stagnimonas aquatica</name>
    <dbReference type="NCBI Taxonomy" id="2689987"/>
    <lineage>
        <taxon>Bacteria</taxon>
        <taxon>Pseudomonadati</taxon>
        <taxon>Pseudomonadota</taxon>
        <taxon>Gammaproteobacteria</taxon>
        <taxon>Nevskiales</taxon>
        <taxon>Nevskiaceae</taxon>
        <taxon>Stagnimonas</taxon>
    </lineage>
</organism>
<dbReference type="AlphaFoldDB" id="A0A3N0VHA7"/>
<dbReference type="SUPFAM" id="SSF74653">
    <property type="entry name" value="TolA/TonB C-terminal domain"/>
    <property type="match status" value="1"/>
</dbReference>
<reference evidence="2 3" key="1">
    <citation type="submission" date="2018-10" db="EMBL/GenBank/DDBJ databases">
        <authorList>
            <person name="Chen W.-M."/>
        </authorList>
    </citation>
    <scope>NUCLEOTIDE SEQUENCE [LARGE SCALE GENOMIC DNA]</scope>
    <source>
        <strain evidence="2 3">THS-13</strain>
    </source>
</reference>
<evidence type="ECO:0000313" key="2">
    <source>
        <dbReference type="EMBL" id="ROH92149.1"/>
    </source>
</evidence>
<keyword evidence="3" id="KW-1185">Reference proteome</keyword>
<proteinExistence type="predicted"/>
<dbReference type="Gene3D" id="3.30.1150.10">
    <property type="match status" value="1"/>
</dbReference>
<feature type="compositionally biased region" description="Low complexity" evidence="1">
    <location>
        <begin position="129"/>
        <end position="144"/>
    </location>
</feature>
<dbReference type="InParanoid" id="A0A3N0VHA7"/>
<dbReference type="EMBL" id="RJVO01000002">
    <property type="protein sequence ID" value="ROH92149.1"/>
    <property type="molecule type" value="Genomic_DNA"/>
</dbReference>
<evidence type="ECO:0000256" key="1">
    <source>
        <dbReference type="SAM" id="MobiDB-lite"/>
    </source>
</evidence>
<feature type="compositionally biased region" description="Pro residues" evidence="1">
    <location>
        <begin position="217"/>
        <end position="243"/>
    </location>
</feature>
<sequence>MPSKNSRRLRWALLIALALHALLAWQYAGDLRARVAAALQPETVRETVVQLAPEPPLPPSKRWELATKLSSRSPEDLPPPLPDNFFPKPAPPGRGFLSLSTKLSGASLSAALTAAIVPEVVRLPDVEARGAPARTPRPARAARAAPPPASPLLAAATPEDAEELPLPLPQAPLRLPTQQDEAELDLAIRRAAEEAQRSARVELPSRTSPDLRGLLPPQGPLAPTPPPASRKPLVEPRPLPPAAPAGITTYPLDAPPAPEASASGAESGGDYTRNRAEYFARLTAQLKATNQRALAEAVKATPRMTVRMKFVVDRRGAVLDIYASETVPAEAARRAADIVRAAAPFPRIPESMVQPRLELSYPVEIYR</sequence>
<feature type="region of interest" description="Disordered" evidence="1">
    <location>
        <begin position="128"/>
        <end position="153"/>
    </location>
</feature>
<accession>A0A3N0VHA7</accession>
<evidence type="ECO:0000313" key="3">
    <source>
        <dbReference type="Proteomes" id="UP000282106"/>
    </source>
</evidence>
<evidence type="ECO:0008006" key="4">
    <source>
        <dbReference type="Google" id="ProtNLM"/>
    </source>
</evidence>
<protein>
    <recommendedName>
        <fullName evidence="4">TonB family protein</fullName>
    </recommendedName>
</protein>
<comment type="caution">
    <text evidence="2">The sequence shown here is derived from an EMBL/GenBank/DDBJ whole genome shotgun (WGS) entry which is preliminary data.</text>
</comment>
<name>A0A3N0VHA7_9GAMM</name>
<dbReference type="RefSeq" id="WP_123211192.1">
    <property type="nucleotide sequence ID" value="NZ_RJVO01000002.1"/>
</dbReference>
<feature type="compositionally biased region" description="Low complexity" evidence="1">
    <location>
        <begin position="259"/>
        <end position="269"/>
    </location>
</feature>